<dbReference type="InterPro" id="IPR032675">
    <property type="entry name" value="LRR_dom_sf"/>
</dbReference>
<dbReference type="EMBL" id="JAIXMP010000008">
    <property type="protein sequence ID" value="KAI9268844.1"/>
    <property type="molecule type" value="Genomic_DNA"/>
</dbReference>
<reference evidence="1" key="1">
    <citation type="journal article" date="2022" name="IScience">
        <title>Evolution of zygomycete secretomes and the origins of terrestrial fungal ecologies.</title>
        <authorList>
            <person name="Chang Y."/>
            <person name="Wang Y."/>
            <person name="Mondo S."/>
            <person name="Ahrendt S."/>
            <person name="Andreopoulos W."/>
            <person name="Barry K."/>
            <person name="Beard J."/>
            <person name="Benny G.L."/>
            <person name="Blankenship S."/>
            <person name="Bonito G."/>
            <person name="Cuomo C."/>
            <person name="Desiro A."/>
            <person name="Gervers K.A."/>
            <person name="Hundley H."/>
            <person name="Kuo A."/>
            <person name="LaButti K."/>
            <person name="Lang B.F."/>
            <person name="Lipzen A."/>
            <person name="O'Donnell K."/>
            <person name="Pangilinan J."/>
            <person name="Reynolds N."/>
            <person name="Sandor L."/>
            <person name="Smith M.E."/>
            <person name="Tsang A."/>
            <person name="Grigoriev I.V."/>
            <person name="Stajich J.E."/>
            <person name="Spatafora J.W."/>
        </authorList>
    </citation>
    <scope>NUCLEOTIDE SEQUENCE</scope>
    <source>
        <strain evidence="1">RSA 2281</strain>
    </source>
</reference>
<comment type="caution">
    <text evidence="1">The sequence shown here is derived from an EMBL/GenBank/DDBJ whole genome shotgun (WGS) entry which is preliminary data.</text>
</comment>
<dbReference type="Gene3D" id="3.80.10.10">
    <property type="entry name" value="Ribonuclease Inhibitor"/>
    <property type="match status" value="1"/>
</dbReference>
<gene>
    <name evidence="1" type="ORF">BDA99DRAFT_335546</name>
</gene>
<name>A0AAD5KDQ1_9FUNG</name>
<protein>
    <submittedName>
        <fullName evidence="1">Uncharacterized protein</fullName>
    </submittedName>
</protein>
<dbReference type="Proteomes" id="UP001209540">
    <property type="component" value="Unassembled WGS sequence"/>
</dbReference>
<proteinExistence type="predicted"/>
<evidence type="ECO:0000313" key="2">
    <source>
        <dbReference type="Proteomes" id="UP001209540"/>
    </source>
</evidence>
<dbReference type="SUPFAM" id="SSF52047">
    <property type="entry name" value="RNI-like"/>
    <property type="match status" value="1"/>
</dbReference>
<accession>A0AAD5KDQ1</accession>
<reference evidence="1" key="2">
    <citation type="submission" date="2023-02" db="EMBL/GenBank/DDBJ databases">
        <authorList>
            <consortium name="DOE Joint Genome Institute"/>
            <person name="Mondo S.J."/>
            <person name="Chang Y."/>
            <person name="Wang Y."/>
            <person name="Ahrendt S."/>
            <person name="Andreopoulos W."/>
            <person name="Barry K."/>
            <person name="Beard J."/>
            <person name="Benny G.L."/>
            <person name="Blankenship S."/>
            <person name="Bonito G."/>
            <person name="Cuomo C."/>
            <person name="Desiro A."/>
            <person name="Gervers K.A."/>
            <person name="Hundley H."/>
            <person name="Kuo A."/>
            <person name="LaButti K."/>
            <person name="Lang B.F."/>
            <person name="Lipzen A."/>
            <person name="O'Donnell K."/>
            <person name="Pangilinan J."/>
            <person name="Reynolds N."/>
            <person name="Sandor L."/>
            <person name="Smith M.W."/>
            <person name="Tsang A."/>
            <person name="Grigoriev I.V."/>
            <person name="Stajich J.E."/>
            <person name="Spatafora J.W."/>
        </authorList>
    </citation>
    <scope>NUCLEOTIDE SEQUENCE</scope>
    <source>
        <strain evidence="1">RSA 2281</strain>
    </source>
</reference>
<organism evidence="1 2">
    <name type="scientific">Phascolomyces articulosus</name>
    <dbReference type="NCBI Taxonomy" id="60185"/>
    <lineage>
        <taxon>Eukaryota</taxon>
        <taxon>Fungi</taxon>
        <taxon>Fungi incertae sedis</taxon>
        <taxon>Mucoromycota</taxon>
        <taxon>Mucoromycotina</taxon>
        <taxon>Mucoromycetes</taxon>
        <taxon>Mucorales</taxon>
        <taxon>Lichtheimiaceae</taxon>
        <taxon>Phascolomyces</taxon>
    </lineage>
</organism>
<evidence type="ECO:0000313" key="1">
    <source>
        <dbReference type="EMBL" id="KAI9268844.1"/>
    </source>
</evidence>
<keyword evidence="2" id="KW-1185">Reference proteome</keyword>
<sequence length="457" mass="52843">MVKTILPSLLLFSHHIQHNLAPLTNVHYRPCLERLLRITGSTLTHLQLVAINRNIQDTFYTIFSTCPQLKRLQYQSISPVRNLSTSETSEAESKLTTHDGATKAIQQLEDLELSLPPIEFNVLKVYLVLFRGLKHLFLTRYPEDEDILDWIDAIFPLLQTIWINDAPHPHFPTRFIHGYTTTTTEERSREYKSLSYNSRYITQESVERFLNKYKSRPMIAFQCKMNPGSDDAREFKWMKNYLHCLATMTEHLRSLVIENTHFVQLGINGQEDEEEEDDVLFDLDLLLYHFPCLEHLALERVVIADITSAVMTNNTNAVTSLSLSHSRPNNNNSTSWHRRTLKTFSVVNCDGFTTGMLKSIISKRFQPHMKYIRIIGSNFSMDQVMNALSKHVQALDQFEVHHAYSDSATIRMIVDSWIGKRLNSLSINGTNRIISPRGLYSYARQKLKYTFVQINSG</sequence>
<dbReference type="AlphaFoldDB" id="A0AAD5KDQ1"/>